<dbReference type="GO" id="GO:0003677">
    <property type="term" value="F:DNA binding"/>
    <property type="evidence" value="ECO:0007669"/>
    <property type="project" value="UniProtKB-KW"/>
</dbReference>
<dbReference type="PRINTS" id="PR00035">
    <property type="entry name" value="HTHGNTR"/>
</dbReference>
<evidence type="ECO:0000259" key="4">
    <source>
        <dbReference type="PROSITE" id="PS50949"/>
    </source>
</evidence>
<dbReference type="RefSeq" id="WP_024753373.1">
    <property type="nucleotide sequence ID" value="NZ_CDNC01000003.1"/>
</dbReference>
<dbReference type="EMBL" id="CP042817">
    <property type="protein sequence ID" value="QEJ97707.1"/>
    <property type="molecule type" value="Genomic_DNA"/>
</dbReference>
<gene>
    <name evidence="6" type="ORF">FUT82_06650</name>
    <name evidence="5" type="ORF">TPHV1_110064</name>
</gene>
<keyword evidence="2" id="KW-0238">DNA-binding</keyword>
<protein>
    <submittedName>
        <fullName evidence="6">FadR family transcriptional regulator</fullName>
    </submittedName>
    <submittedName>
        <fullName evidence="5">Transcriptional regulator, GntR family</fullName>
    </submittedName>
</protein>
<dbReference type="InterPro" id="IPR036390">
    <property type="entry name" value="WH_DNA-bd_sf"/>
</dbReference>
<dbReference type="InterPro" id="IPR036388">
    <property type="entry name" value="WH-like_DNA-bd_sf"/>
</dbReference>
<name>A0A0B7GQW4_TREPH</name>
<proteinExistence type="predicted"/>
<evidence type="ECO:0000256" key="3">
    <source>
        <dbReference type="ARBA" id="ARBA00023163"/>
    </source>
</evidence>
<dbReference type="GeneID" id="57752814"/>
<dbReference type="Gene3D" id="1.10.10.10">
    <property type="entry name" value="Winged helix-like DNA-binding domain superfamily/Winged helix DNA-binding domain"/>
    <property type="match status" value="1"/>
</dbReference>
<keyword evidence="1" id="KW-0805">Transcription regulation</keyword>
<dbReference type="InterPro" id="IPR011711">
    <property type="entry name" value="GntR_C"/>
</dbReference>
<dbReference type="InterPro" id="IPR008920">
    <property type="entry name" value="TF_FadR/GntR_C"/>
</dbReference>
<dbReference type="Proteomes" id="UP000323594">
    <property type="component" value="Chromosome"/>
</dbReference>
<dbReference type="Gene3D" id="1.20.120.530">
    <property type="entry name" value="GntR ligand-binding domain-like"/>
    <property type="match status" value="1"/>
</dbReference>
<dbReference type="PROSITE" id="PS50949">
    <property type="entry name" value="HTH_GNTR"/>
    <property type="match status" value="1"/>
</dbReference>
<dbReference type="AlphaFoldDB" id="A0A0B7GQW4"/>
<evidence type="ECO:0000313" key="7">
    <source>
        <dbReference type="Proteomes" id="UP000042527"/>
    </source>
</evidence>
<evidence type="ECO:0000256" key="2">
    <source>
        <dbReference type="ARBA" id="ARBA00023125"/>
    </source>
</evidence>
<reference evidence="6 8" key="3">
    <citation type="submission" date="2019-08" db="EMBL/GenBank/DDBJ databases">
        <authorList>
            <person name="Kuhnert P."/>
        </authorList>
    </citation>
    <scope>NUCLEOTIDE SEQUENCE [LARGE SCALE GENOMIC DNA]</scope>
    <source>
        <strain evidence="6 8">B36.5</strain>
    </source>
</reference>
<dbReference type="CDD" id="cd07377">
    <property type="entry name" value="WHTH_GntR"/>
    <property type="match status" value="1"/>
</dbReference>
<reference evidence="7" key="1">
    <citation type="submission" date="2015-01" db="EMBL/GenBank/DDBJ databases">
        <authorList>
            <person name="Manzoor Shahid"/>
            <person name="Zubair Saima"/>
        </authorList>
    </citation>
    <scope>NUCLEOTIDE SEQUENCE [LARGE SCALE GENOMIC DNA]</scope>
    <source>
        <strain evidence="7">V1</strain>
    </source>
</reference>
<dbReference type="GO" id="GO:0003700">
    <property type="term" value="F:DNA-binding transcription factor activity"/>
    <property type="evidence" value="ECO:0007669"/>
    <property type="project" value="InterPro"/>
</dbReference>
<dbReference type="SUPFAM" id="SSF48008">
    <property type="entry name" value="GntR ligand-binding domain-like"/>
    <property type="match status" value="1"/>
</dbReference>
<dbReference type="OrthoDB" id="9782299at2"/>
<accession>A0A0B7GQW4</accession>
<sequence>MQKKQEEFKKDTLASMIQDMILSGAILPGERLAPERELAETFGVSRPAIHEALLQLQAKGFIVIRPRHGCVVNDFSTPASISLMTELYLNNRMESPEKIEAGLVEFRQIILTEVIKKIIAKTAKLSVKARDKFFLPLENLIEFSETENSEKISHEDFEFYKVLIGLSAQPIFLLVIEAAREIYIYQFRQFLYKNAESIYRIPEYKANFIEALKSRNEEKAVEIMRKLTEPKTYRSKKTSAKKRRN</sequence>
<dbReference type="PANTHER" id="PTHR43537">
    <property type="entry name" value="TRANSCRIPTIONAL REGULATOR, GNTR FAMILY"/>
    <property type="match status" value="1"/>
</dbReference>
<feature type="domain" description="HTH gntR-type" evidence="4">
    <location>
        <begin position="7"/>
        <end position="75"/>
    </location>
</feature>
<dbReference type="EMBL" id="CDNC01000003">
    <property type="protein sequence ID" value="CEM60838.1"/>
    <property type="molecule type" value="Genomic_DNA"/>
</dbReference>
<evidence type="ECO:0000313" key="8">
    <source>
        <dbReference type="Proteomes" id="UP000323594"/>
    </source>
</evidence>
<dbReference type="Proteomes" id="UP000042527">
    <property type="component" value="Unassembled WGS sequence"/>
</dbReference>
<keyword evidence="7" id="KW-1185">Reference proteome</keyword>
<evidence type="ECO:0000313" key="6">
    <source>
        <dbReference type="EMBL" id="QEJ97707.1"/>
    </source>
</evidence>
<dbReference type="PANTHER" id="PTHR43537:SF52">
    <property type="entry name" value="FATTY ACID METABOLISM REGULATOR PROTEIN"/>
    <property type="match status" value="1"/>
</dbReference>
<evidence type="ECO:0000256" key="1">
    <source>
        <dbReference type="ARBA" id="ARBA00023015"/>
    </source>
</evidence>
<keyword evidence="3" id="KW-0804">Transcription</keyword>
<organism evidence="5 7">
    <name type="scientific">Treponema phagedenis</name>
    <dbReference type="NCBI Taxonomy" id="162"/>
    <lineage>
        <taxon>Bacteria</taxon>
        <taxon>Pseudomonadati</taxon>
        <taxon>Spirochaetota</taxon>
        <taxon>Spirochaetia</taxon>
        <taxon>Spirochaetales</taxon>
        <taxon>Treponemataceae</taxon>
        <taxon>Treponema</taxon>
    </lineage>
</organism>
<dbReference type="InterPro" id="IPR000524">
    <property type="entry name" value="Tscrpt_reg_HTH_GntR"/>
</dbReference>
<dbReference type="Pfam" id="PF00392">
    <property type="entry name" value="GntR"/>
    <property type="match status" value="1"/>
</dbReference>
<dbReference type="SMART" id="SM00345">
    <property type="entry name" value="HTH_GNTR"/>
    <property type="match status" value="1"/>
</dbReference>
<dbReference type="SUPFAM" id="SSF46785">
    <property type="entry name" value="Winged helix' DNA-binding domain"/>
    <property type="match status" value="1"/>
</dbReference>
<dbReference type="Pfam" id="PF07729">
    <property type="entry name" value="FCD"/>
    <property type="match status" value="1"/>
</dbReference>
<evidence type="ECO:0000313" key="5">
    <source>
        <dbReference type="EMBL" id="CEM60838.1"/>
    </source>
</evidence>
<reference evidence="5" key="2">
    <citation type="submission" date="2015-01" db="EMBL/GenBank/DDBJ databases">
        <authorList>
            <person name="Xiang T."/>
            <person name="Song Y."/>
            <person name="Huang L."/>
            <person name="Wang B."/>
            <person name="Wu P."/>
        </authorList>
    </citation>
    <scope>NUCLEOTIDE SEQUENCE [LARGE SCALE GENOMIC DNA]</scope>
    <source>
        <strain evidence="5">V1</strain>
    </source>
</reference>